<dbReference type="Proteomes" id="UP000308600">
    <property type="component" value="Unassembled WGS sequence"/>
</dbReference>
<evidence type="ECO:0000313" key="1">
    <source>
        <dbReference type="EMBL" id="TFK76896.1"/>
    </source>
</evidence>
<proteinExistence type="predicted"/>
<keyword evidence="2" id="KW-1185">Reference proteome</keyword>
<reference evidence="1 2" key="1">
    <citation type="journal article" date="2019" name="Nat. Ecol. Evol.">
        <title>Megaphylogeny resolves global patterns of mushroom evolution.</title>
        <authorList>
            <person name="Varga T."/>
            <person name="Krizsan K."/>
            <person name="Foldi C."/>
            <person name="Dima B."/>
            <person name="Sanchez-Garcia M."/>
            <person name="Sanchez-Ramirez S."/>
            <person name="Szollosi G.J."/>
            <person name="Szarkandi J.G."/>
            <person name="Papp V."/>
            <person name="Albert L."/>
            <person name="Andreopoulos W."/>
            <person name="Angelini C."/>
            <person name="Antonin V."/>
            <person name="Barry K.W."/>
            <person name="Bougher N.L."/>
            <person name="Buchanan P."/>
            <person name="Buyck B."/>
            <person name="Bense V."/>
            <person name="Catcheside P."/>
            <person name="Chovatia M."/>
            <person name="Cooper J."/>
            <person name="Damon W."/>
            <person name="Desjardin D."/>
            <person name="Finy P."/>
            <person name="Geml J."/>
            <person name="Haridas S."/>
            <person name="Hughes K."/>
            <person name="Justo A."/>
            <person name="Karasinski D."/>
            <person name="Kautmanova I."/>
            <person name="Kiss B."/>
            <person name="Kocsube S."/>
            <person name="Kotiranta H."/>
            <person name="LaButti K.M."/>
            <person name="Lechner B.E."/>
            <person name="Liimatainen K."/>
            <person name="Lipzen A."/>
            <person name="Lukacs Z."/>
            <person name="Mihaltcheva S."/>
            <person name="Morgado L.N."/>
            <person name="Niskanen T."/>
            <person name="Noordeloos M.E."/>
            <person name="Ohm R.A."/>
            <person name="Ortiz-Santana B."/>
            <person name="Ovrebo C."/>
            <person name="Racz N."/>
            <person name="Riley R."/>
            <person name="Savchenko A."/>
            <person name="Shiryaev A."/>
            <person name="Soop K."/>
            <person name="Spirin V."/>
            <person name="Szebenyi C."/>
            <person name="Tomsovsky M."/>
            <person name="Tulloss R.E."/>
            <person name="Uehling J."/>
            <person name="Grigoriev I.V."/>
            <person name="Vagvolgyi C."/>
            <person name="Papp T."/>
            <person name="Martin F.M."/>
            <person name="Miettinen O."/>
            <person name="Hibbett D.S."/>
            <person name="Nagy L.G."/>
        </authorList>
    </citation>
    <scope>NUCLEOTIDE SEQUENCE [LARGE SCALE GENOMIC DNA]</scope>
    <source>
        <strain evidence="1 2">NL-1719</strain>
    </source>
</reference>
<gene>
    <name evidence="1" type="ORF">BDN72DRAFT_890690</name>
</gene>
<dbReference type="EMBL" id="ML208259">
    <property type="protein sequence ID" value="TFK76896.1"/>
    <property type="molecule type" value="Genomic_DNA"/>
</dbReference>
<accession>A0ACD3BGF0</accession>
<sequence length="736" mass="82729">MSPQLAHSAVLGVLTATPTPLPVASAVIHEGWVLKKRRKKMQGFARRYFVLYQSGLLAYSFEPNQPVRDQLSLHHAAISTAPGRKDIHIDSSTATFHLKCLSTEDFNTWMAEFRKFITMGTEMRRSASVRLARQGNVTISKSGALIEEIGLTLAELEEAFSLIECPPTKKQSKRPEKEKHKDHLKDAVSGLFKRASHQPSVHELVADGPPNPSLDLQLSPHQRASDALTKLRAQHTALSRSIFGLTFAEQGTLGHSTPLPTLPATTEEEEPPAEARLTPQNKRARHASLATTVSELSEWFDALDAMADGAQEFVMEGNASEQPSKMLTNDSRSSLERIVESNADTDSEEDHQEMQSCLNLSEVLEKVETVVPVTRRTELPARPVGDEGSLFAILKKNVGKDLSTISVPVSFNEPLTLLQRAAEEVEYYDLLTQAARATDPVERICLVAAFAVSSYAHTRHRSGRKGFTPLQAETFEDARMKFIAEKVRHNPLEMAYHAEGEGWDLTATSAGKTKFWGKSLEVIQLGSTHLRIAQDHFVWNKPSSFMRNIMVGTKYLEHCGQMSIENHTGSLRCILDFKQGGYWSTPNVVSGTIQDSSGDVLCQLEGKWDDQMAQTLDSSHFRVLWRATPFPKNTHEFYGFTSFGITLNEITNDIVKKLPPTDSRYRPDVRALEEGDPDTAEAEKLRVEELQRERRRLGKERQPRWFKQVGEEWEYVGGYWEAREKGWKEDRVDPLW</sequence>
<evidence type="ECO:0000313" key="2">
    <source>
        <dbReference type="Proteomes" id="UP000308600"/>
    </source>
</evidence>
<organism evidence="1 2">
    <name type="scientific">Pluteus cervinus</name>
    <dbReference type="NCBI Taxonomy" id="181527"/>
    <lineage>
        <taxon>Eukaryota</taxon>
        <taxon>Fungi</taxon>
        <taxon>Dikarya</taxon>
        <taxon>Basidiomycota</taxon>
        <taxon>Agaricomycotina</taxon>
        <taxon>Agaricomycetes</taxon>
        <taxon>Agaricomycetidae</taxon>
        <taxon>Agaricales</taxon>
        <taxon>Pluteineae</taxon>
        <taxon>Pluteaceae</taxon>
        <taxon>Pluteus</taxon>
    </lineage>
</organism>
<name>A0ACD3BGF0_9AGAR</name>
<protein>
    <submittedName>
        <fullName evidence="1">Uncharacterized protein</fullName>
    </submittedName>
</protein>